<accession>A0AA35P1H3</accession>
<evidence type="ECO:0000256" key="1">
    <source>
        <dbReference type="SAM" id="MobiDB-lite"/>
    </source>
</evidence>
<dbReference type="Proteomes" id="UP001178461">
    <property type="component" value="Chromosome 2"/>
</dbReference>
<name>A0AA35P1H3_9SAUR</name>
<sequence>MDASGRLRERNVREKTIKGHASPDSIPRRETGEKRTDRLRRTRTTPRGNAGKQQEYHNFPGHAP</sequence>
<protein>
    <submittedName>
        <fullName evidence="2">Uncharacterized protein</fullName>
    </submittedName>
</protein>
<feature type="compositionally biased region" description="Basic and acidic residues" evidence="1">
    <location>
        <begin position="1"/>
        <end position="17"/>
    </location>
</feature>
<reference evidence="2" key="1">
    <citation type="submission" date="2022-12" db="EMBL/GenBank/DDBJ databases">
        <authorList>
            <person name="Alioto T."/>
            <person name="Alioto T."/>
            <person name="Gomez Garrido J."/>
        </authorList>
    </citation>
    <scope>NUCLEOTIDE SEQUENCE</scope>
</reference>
<evidence type="ECO:0000313" key="3">
    <source>
        <dbReference type="Proteomes" id="UP001178461"/>
    </source>
</evidence>
<evidence type="ECO:0000313" key="2">
    <source>
        <dbReference type="EMBL" id="CAI5768217.1"/>
    </source>
</evidence>
<proteinExistence type="predicted"/>
<gene>
    <name evidence="2" type="ORF">PODLI_1B023590</name>
</gene>
<feature type="compositionally biased region" description="Basic and acidic residues" evidence="1">
    <location>
        <begin position="26"/>
        <end position="36"/>
    </location>
</feature>
<feature type="non-terminal residue" evidence="2">
    <location>
        <position position="64"/>
    </location>
</feature>
<dbReference type="EMBL" id="OX395127">
    <property type="protein sequence ID" value="CAI5768217.1"/>
    <property type="molecule type" value="Genomic_DNA"/>
</dbReference>
<keyword evidence="3" id="KW-1185">Reference proteome</keyword>
<feature type="region of interest" description="Disordered" evidence="1">
    <location>
        <begin position="1"/>
        <end position="64"/>
    </location>
</feature>
<dbReference type="AlphaFoldDB" id="A0AA35P1H3"/>
<organism evidence="2 3">
    <name type="scientific">Podarcis lilfordi</name>
    <name type="common">Lilford's wall lizard</name>
    <dbReference type="NCBI Taxonomy" id="74358"/>
    <lineage>
        <taxon>Eukaryota</taxon>
        <taxon>Metazoa</taxon>
        <taxon>Chordata</taxon>
        <taxon>Craniata</taxon>
        <taxon>Vertebrata</taxon>
        <taxon>Euteleostomi</taxon>
        <taxon>Lepidosauria</taxon>
        <taxon>Squamata</taxon>
        <taxon>Bifurcata</taxon>
        <taxon>Unidentata</taxon>
        <taxon>Episquamata</taxon>
        <taxon>Laterata</taxon>
        <taxon>Lacertibaenia</taxon>
        <taxon>Lacertidae</taxon>
        <taxon>Podarcis</taxon>
    </lineage>
</organism>